<evidence type="ECO:0000313" key="1">
    <source>
        <dbReference type="EMBL" id="KAJ8369827.1"/>
    </source>
</evidence>
<proteinExistence type="predicted"/>
<organism evidence="1 2">
    <name type="scientific">Synaphobranchus kaupii</name>
    <name type="common">Kaup's arrowtooth eel</name>
    <dbReference type="NCBI Taxonomy" id="118154"/>
    <lineage>
        <taxon>Eukaryota</taxon>
        <taxon>Metazoa</taxon>
        <taxon>Chordata</taxon>
        <taxon>Craniata</taxon>
        <taxon>Vertebrata</taxon>
        <taxon>Euteleostomi</taxon>
        <taxon>Actinopterygii</taxon>
        <taxon>Neopterygii</taxon>
        <taxon>Teleostei</taxon>
        <taxon>Anguilliformes</taxon>
        <taxon>Synaphobranchidae</taxon>
        <taxon>Synaphobranchus</taxon>
    </lineage>
</organism>
<protein>
    <submittedName>
        <fullName evidence="1">Uncharacterized protein</fullName>
    </submittedName>
</protein>
<comment type="caution">
    <text evidence="1">The sequence shown here is derived from an EMBL/GenBank/DDBJ whole genome shotgun (WGS) entry which is preliminary data.</text>
</comment>
<dbReference type="Proteomes" id="UP001152622">
    <property type="component" value="Chromosome 3"/>
</dbReference>
<dbReference type="EMBL" id="JAINUF010000003">
    <property type="protein sequence ID" value="KAJ8369827.1"/>
    <property type="molecule type" value="Genomic_DNA"/>
</dbReference>
<evidence type="ECO:0000313" key="2">
    <source>
        <dbReference type="Proteomes" id="UP001152622"/>
    </source>
</evidence>
<dbReference type="AlphaFoldDB" id="A0A9Q1J652"/>
<accession>A0A9Q1J652</accession>
<sequence length="79" mass="8685">MLVLFNALGCLTAFNHQPVVSFEVSPAIQMLWRVPPAPGDAVAKELTSLLETAISLEALTRESEQDPILWTLRNHICIG</sequence>
<gene>
    <name evidence="1" type="ORF">SKAU_G00098550</name>
</gene>
<reference evidence="1" key="1">
    <citation type="journal article" date="2023" name="Science">
        <title>Genome structures resolve the early diversification of teleost fishes.</title>
        <authorList>
            <person name="Parey E."/>
            <person name="Louis A."/>
            <person name="Montfort J."/>
            <person name="Bouchez O."/>
            <person name="Roques C."/>
            <person name="Iampietro C."/>
            <person name="Lluch J."/>
            <person name="Castinel A."/>
            <person name="Donnadieu C."/>
            <person name="Desvignes T."/>
            <person name="Floi Bucao C."/>
            <person name="Jouanno E."/>
            <person name="Wen M."/>
            <person name="Mejri S."/>
            <person name="Dirks R."/>
            <person name="Jansen H."/>
            <person name="Henkel C."/>
            <person name="Chen W.J."/>
            <person name="Zahm M."/>
            <person name="Cabau C."/>
            <person name="Klopp C."/>
            <person name="Thompson A.W."/>
            <person name="Robinson-Rechavi M."/>
            <person name="Braasch I."/>
            <person name="Lecointre G."/>
            <person name="Bobe J."/>
            <person name="Postlethwait J.H."/>
            <person name="Berthelot C."/>
            <person name="Roest Crollius H."/>
            <person name="Guiguen Y."/>
        </authorList>
    </citation>
    <scope>NUCLEOTIDE SEQUENCE</scope>
    <source>
        <strain evidence="1">WJC10195</strain>
    </source>
</reference>
<name>A0A9Q1J652_SYNKA</name>
<keyword evidence="2" id="KW-1185">Reference proteome</keyword>